<feature type="signal peptide" evidence="1">
    <location>
        <begin position="1"/>
        <end position="24"/>
    </location>
</feature>
<evidence type="ECO:0000313" key="2">
    <source>
        <dbReference type="EMBL" id="KAJ7708958.1"/>
    </source>
</evidence>
<accession>A0AAD7H039</accession>
<dbReference type="AlphaFoldDB" id="A0AAD7H039"/>
<organism evidence="2 3">
    <name type="scientific">Mycena rosella</name>
    <name type="common">Pink bonnet</name>
    <name type="synonym">Agaricus rosellus</name>
    <dbReference type="NCBI Taxonomy" id="1033263"/>
    <lineage>
        <taxon>Eukaryota</taxon>
        <taxon>Fungi</taxon>
        <taxon>Dikarya</taxon>
        <taxon>Basidiomycota</taxon>
        <taxon>Agaricomycotina</taxon>
        <taxon>Agaricomycetes</taxon>
        <taxon>Agaricomycetidae</taxon>
        <taxon>Agaricales</taxon>
        <taxon>Marasmiineae</taxon>
        <taxon>Mycenaceae</taxon>
        <taxon>Mycena</taxon>
    </lineage>
</organism>
<proteinExistence type="predicted"/>
<reference evidence="2" key="1">
    <citation type="submission" date="2023-03" db="EMBL/GenBank/DDBJ databases">
        <title>Massive genome expansion in bonnet fungi (Mycena s.s.) driven by repeated elements and novel gene families across ecological guilds.</title>
        <authorList>
            <consortium name="Lawrence Berkeley National Laboratory"/>
            <person name="Harder C.B."/>
            <person name="Miyauchi S."/>
            <person name="Viragh M."/>
            <person name="Kuo A."/>
            <person name="Thoen E."/>
            <person name="Andreopoulos B."/>
            <person name="Lu D."/>
            <person name="Skrede I."/>
            <person name="Drula E."/>
            <person name="Henrissat B."/>
            <person name="Morin E."/>
            <person name="Kohler A."/>
            <person name="Barry K."/>
            <person name="LaButti K."/>
            <person name="Morin E."/>
            <person name="Salamov A."/>
            <person name="Lipzen A."/>
            <person name="Mereny Z."/>
            <person name="Hegedus B."/>
            <person name="Baldrian P."/>
            <person name="Stursova M."/>
            <person name="Weitz H."/>
            <person name="Taylor A."/>
            <person name="Grigoriev I.V."/>
            <person name="Nagy L.G."/>
            <person name="Martin F."/>
            <person name="Kauserud H."/>
        </authorList>
    </citation>
    <scope>NUCLEOTIDE SEQUENCE</scope>
    <source>
        <strain evidence="2">CBHHK067</strain>
    </source>
</reference>
<gene>
    <name evidence="2" type="ORF">B0H17DRAFT_1031341</name>
</gene>
<evidence type="ECO:0000256" key="1">
    <source>
        <dbReference type="SAM" id="SignalP"/>
    </source>
</evidence>
<comment type="caution">
    <text evidence="2">The sequence shown here is derived from an EMBL/GenBank/DDBJ whole genome shotgun (WGS) entry which is preliminary data.</text>
</comment>
<dbReference type="Proteomes" id="UP001221757">
    <property type="component" value="Unassembled WGS sequence"/>
</dbReference>
<feature type="chain" id="PRO_5042100426" evidence="1">
    <location>
        <begin position="25"/>
        <end position="85"/>
    </location>
</feature>
<keyword evidence="3" id="KW-1185">Reference proteome</keyword>
<dbReference type="EMBL" id="JARKIE010000003">
    <property type="protein sequence ID" value="KAJ7708958.1"/>
    <property type="molecule type" value="Genomic_DNA"/>
</dbReference>
<dbReference type="PROSITE" id="PS51257">
    <property type="entry name" value="PROKAR_LIPOPROTEIN"/>
    <property type="match status" value="1"/>
</dbReference>
<name>A0AAD7H039_MYCRO</name>
<evidence type="ECO:0000313" key="3">
    <source>
        <dbReference type="Proteomes" id="UP001221757"/>
    </source>
</evidence>
<sequence length="85" mass="9139">MRIFPSAAASLLAILSLSCHVVLGEEAIAIRPTLTHISLRPLPSQHCPPICGPELLKRCIKGRCVGKRLVCVAAEEANILCPQQD</sequence>
<keyword evidence="1" id="KW-0732">Signal</keyword>
<protein>
    <submittedName>
        <fullName evidence="2">Uncharacterized protein</fullName>
    </submittedName>
</protein>